<organism evidence="1 2">
    <name type="scientific">Cohnella zeiphila</name>
    <dbReference type="NCBI Taxonomy" id="2761120"/>
    <lineage>
        <taxon>Bacteria</taxon>
        <taxon>Bacillati</taxon>
        <taxon>Bacillota</taxon>
        <taxon>Bacilli</taxon>
        <taxon>Bacillales</taxon>
        <taxon>Paenibacillaceae</taxon>
        <taxon>Cohnella</taxon>
    </lineage>
</organism>
<dbReference type="Proteomes" id="UP000564644">
    <property type="component" value="Unassembled WGS sequence"/>
</dbReference>
<name>A0A7X0VZ99_9BACL</name>
<protein>
    <submittedName>
        <fullName evidence="1">SIMPL domain-containing protein</fullName>
    </submittedName>
</protein>
<dbReference type="RefSeq" id="WP_185133008.1">
    <property type="nucleotide sequence ID" value="NZ_JACJVO010000047.1"/>
</dbReference>
<dbReference type="Gene3D" id="3.30.110.170">
    <property type="entry name" value="Protein of unknown function (DUF541), domain 1"/>
    <property type="match status" value="1"/>
</dbReference>
<dbReference type="PANTHER" id="PTHR34387:SF1">
    <property type="entry name" value="PERIPLASMIC IMMUNOGENIC PROTEIN"/>
    <property type="match status" value="1"/>
</dbReference>
<dbReference type="PANTHER" id="PTHR34387">
    <property type="entry name" value="SLR1258 PROTEIN"/>
    <property type="match status" value="1"/>
</dbReference>
<proteinExistence type="predicted"/>
<dbReference type="EMBL" id="JACJVO010000047">
    <property type="protein sequence ID" value="MBB6735352.1"/>
    <property type="molecule type" value="Genomic_DNA"/>
</dbReference>
<dbReference type="GO" id="GO:0006974">
    <property type="term" value="P:DNA damage response"/>
    <property type="evidence" value="ECO:0007669"/>
    <property type="project" value="TreeGrafter"/>
</dbReference>
<dbReference type="InterPro" id="IPR052022">
    <property type="entry name" value="26kDa_periplasmic_antigen"/>
</dbReference>
<dbReference type="Gene3D" id="3.30.70.2970">
    <property type="entry name" value="Protein of unknown function (DUF541), domain 2"/>
    <property type="match status" value="1"/>
</dbReference>
<reference evidence="1 2" key="1">
    <citation type="submission" date="2020-08" db="EMBL/GenBank/DDBJ databases">
        <title>Cohnella phylogeny.</title>
        <authorList>
            <person name="Dunlap C."/>
        </authorList>
    </citation>
    <scope>NUCLEOTIDE SEQUENCE [LARGE SCALE GENOMIC DNA]</scope>
    <source>
        <strain evidence="1 2">CBP 2801</strain>
    </source>
</reference>
<sequence length="265" mass="27542">MRKLGWQAPAIVLAAVLVGWLGFGGGGKGEVGTVSAETTNAGAASAMAGVTGSAVNTITVGAEGSVKVEPDVAYVNFTVETRGKTAQEAQQANADAFASVEKVLYTTYSIDKKDVQTTGFNVQPEYNYTDKDGQVLKGYVADHNVQVTYRKLEDVGKLMDALSAAGANRMNGVTFDTEKRDQYELDALKNAMANAAAKAGVLASSANRQLGVVLNVVQGDADTVPVVQYGAMAKVAASADSAASTSVQAGQIEVNAKVTVQYEMK</sequence>
<dbReference type="Pfam" id="PF04402">
    <property type="entry name" value="SIMPL"/>
    <property type="match status" value="1"/>
</dbReference>
<dbReference type="InterPro" id="IPR007497">
    <property type="entry name" value="SIMPL/DUF541"/>
</dbReference>
<accession>A0A7X0VZ99</accession>
<evidence type="ECO:0000313" key="2">
    <source>
        <dbReference type="Proteomes" id="UP000564644"/>
    </source>
</evidence>
<gene>
    <name evidence="1" type="ORF">H7C18_31005</name>
</gene>
<evidence type="ECO:0000313" key="1">
    <source>
        <dbReference type="EMBL" id="MBB6735352.1"/>
    </source>
</evidence>
<dbReference type="AlphaFoldDB" id="A0A7X0VZ99"/>
<comment type="caution">
    <text evidence="1">The sequence shown here is derived from an EMBL/GenBank/DDBJ whole genome shotgun (WGS) entry which is preliminary data.</text>
</comment>
<keyword evidence="2" id="KW-1185">Reference proteome</keyword>